<evidence type="ECO:0000259" key="7">
    <source>
        <dbReference type="PROSITE" id="PS50893"/>
    </source>
</evidence>
<feature type="domain" description="ABC transporter" evidence="7">
    <location>
        <begin position="19"/>
        <end position="240"/>
    </location>
</feature>
<evidence type="ECO:0000256" key="6">
    <source>
        <dbReference type="ARBA" id="ARBA00023136"/>
    </source>
</evidence>
<evidence type="ECO:0000313" key="8">
    <source>
        <dbReference type="EMBL" id="MEL5987864.1"/>
    </source>
</evidence>
<dbReference type="CDD" id="cd03293">
    <property type="entry name" value="ABC_NrtD_SsuB_transporters"/>
    <property type="match status" value="1"/>
</dbReference>
<keyword evidence="9" id="KW-1185">Reference proteome</keyword>
<keyword evidence="5" id="KW-1278">Translocase</keyword>
<dbReference type="PANTHER" id="PTHR42788:SF17">
    <property type="entry name" value="ALIPHATIC SULFONATES IMPORT ATP-BINDING PROTEIN SSUB"/>
    <property type="match status" value="1"/>
</dbReference>
<proteinExistence type="predicted"/>
<keyword evidence="4 8" id="KW-0067">ATP-binding</keyword>
<dbReference type="PROSITE" id="PS00211">
    <property type="entry name" value="ABC_TRANSPORTER_1"/>
    <property type="match status" value="1"/>
</dbReference>
<evidence type="ECO:0000256" key="5">
    <source>
        <dbReference type="ARBA" id="ARBA00022967"/>
    </source>
</evidence>
<dbReference type="SUPFAM" id="SSF52540">
    <property type="entry name" value="P-loop containing nucleoside triphosphate hydrolases"/>
    <property type="match status" value="1"/>
</dbReference>
<evidence type="ECO:0000256" key="2">
    <source>
        <dbReference type="ARBA" id="ARBA00022475"/>
    </source>
</evidence>
<dbReference type="EMBL" id="JBCEWA010000003">
    <property type="protein sequence ID" value="MEL5987864.1"/>
    <property type="molecule type" value="Genomic_DNA"/>
</dbReference>
<sequence>MVVTARPITPVKSKSGVEITLQQVVKKFGEKNVLKEISLTIERGEFLVIVGKSGSGKSTLLRLTAGLDQPSSGTIQFDGLSPKEAKTNVRMMYQDSRLLPWKKVIQNVGIGLAGDWETKAAHTLEQVGLSDFKDQWPSNLSGGQQQRVALARALVNNPDLLLFDEPLSALDALTRLDMQNLIEQLWLEKGFTAMLVTHDVQEAVKLGDRIILIEDGVVALDIRNDAKRPRGFDDEQLTKLEKQILARIMQNHE</sequence>
<dbReference type="Pfam" id="PF00005">
    <property type="entry name" value="ABC_tran"/>
    <property type="match status" value="1"/>
</dbReference>
<evidence type="ECO:0000313" key="9">
    <source>
        <dbReference type="Proteomes" id="UP001398420"/>
    </source>
</evidence>
<keyword evidence="6" id="KW-0472">Membrane</keyword>
<comment type="caution">
    <text evidence="8">The sequence shown here is derived from an EMBL/GenBank/DDBJ whole genome shotgun (WGS) entry which is preliminary data.</text>
</comment>
<dbReference type="SMART" id="SM00382">
    <property type="entry name" value="AAA"/>
    <property type="match status" value="1"/>
</dbReference>
<name>A0ABU9LLJ9_9BACL</name>
<dbReference type="InterPro" id="IPR050166">
    <property type="entry name" value="ABC_transporter_ATP-bind"/>
</dbReference>
<protein>
    <submittedName>
        <fullName evidence="8">ATP-binding cassette domain-containing protein</fullName>
    </submittedName>
</protein>
<gene>
    <name evidence="8" type="ORF">AAF454_05495</name>
</gene>
<dbReference type="InterPro" id="IPR027417">
    <property type="entry name" value="P-loop_NTPase"/>
</dbReference>
<organism evidence="8 9">
    <name type="scientific">Kurthia gibsonii</name>
    <dbReference type="NCBI Taxonomy" id="33946"/>
    <lineage>
        <taxon>Bacteria</taxon>
        <taxon>Bacillati</taxon>
        <taxon>Bacillota</taxon>
        <taxon>Bacilli</taxon>
        <taxon>Bacillales</taxon>
        <taxon>Caryophanaceae</taxon>
        <taxon>Kurthia</taxon>
    </lineage>
</organism>
<evidence type="ECO:0000256" key="1">
    <source>
        <dbReference type="ARBA" id="ARBA00022448"/>
    </source>
</evidence>
<dbReference type="GO" id="GO:0005524">
    <property type="term" value="F:ATP binding"/>
    <property type="evidence" value="ECO:0007669"/>
    <property type="project" value="UniProtKB-KW"/>
</dbReference>
<evidence type="ECO:0000256" key="4">
    <source>
        <dbReference type="ARBA" id="ARBA00022840"/>
    </source>
</evidence>
<dbReference type="InterPro" id="IPR003593">
    <property type="entry name" value="AAA+_ATPase"/>
</dbReference>
<dbReference type="Gene3D" id="3.40.50.300">
    <property type="entry name" value="P-loop containing nucleotide triphosphate hydrolases"/>
    <property type="match status" value="1"/>
</dbReference>
<accession>A0ABU9LLJ9</accession>
<dbReference type="InterPro" id="IPR017871">
    <property type="entry name" value="ABC_transporter-like_CS"/>
</dbReference>
<dbReference type="InterPro" id="IPR003439">
    <property type="entry name" value="ABC_transporter-like_ATP-bd"/>
</dbReference>
<evidence type="ECO:0000256" key="3">
    <source>
        <dbReference type="ARBA" id="ARBA00022741"/>
    </source>
</evidence>
<keyword evidence="1" id="KW-0813">Transport</keyword>
<dbReference type="PANTHER" id="PTHR42788">
    <property type="entry name" value="TAURINE IMPORT ATP-BINDING PROTEIN-RELATED"/>
    <property type="match status" value="1"/>
</dbReference>
<dbReference type="RefSeq" id="WP_087680956.1">
    <property type="nucleotide sequence ID" value="NZ_JAMWHJ010000003.1"/>
</dbReference>
<reference evidence="8 9" key="1">
    <citation type="submission" date="2024-04" db="EMBL/GenBank/DDBJ databases">
        <authorList>
            <person name="Wu Y.S."/>
            <person name="Zhang L."/>
        </authorList>
    </citation>
    <scope>NUCLEOTIDE SEQUENCE [LARGE SCALE GENOMIC DNA]</scope>
    <source>
        <strain evidence="8 9">KG-01</strain>
    </source>
</reference>
<keyword evidence="3" id="KW-0547">Nucleotide-binding</keyword>
<keyword evidence="2" id="KW-1003">Cell membrane</keyword>
<dbReference type="Proteomes" id="UP001398420">
    <property type="component" value="Unassembled WGS sequence"/>
</dbReference>
<dbReference type="PROSITE" id="PS50893">
    <property type="entry name" value="ABC_TRANSPORTER_2"/>
    <property type="match status" value="1"/>
</dbReference>